<dbReference type="KEGG" id="kpul:GXN76_07870"/>
<organism evidence="1 2">
    <name type="scientific">Kroppenstedtia pulmonis</name>
    <dbReference type="NCBI Taxonomy" id="1380685"/>
    <lineage>
        <taxon>Bacteria</taxon>
        <taxon>Bacillati</taxon>
        <taxon>Bacillota</taxon>
        <taxon>Bacilli</taxon>
        <taxon>Bacillales</taxon>
        <taxon>Thermoactinomycetaceae</taxon>
        <taxon>Kroppenstedtia</taxon>
    </lineage>
</organism>
<reference evidence="1 2" key="1">
    <citation type="submission" date="2020-01" db="EMBL/GenBank/DDBJ databases">
        <authorList>
            <person name="Gulvik C.A."/>
            <person name="Batra D.G."/>
        </authorList>
    </citation>
    <scope>NUCLEOTIDE SEQUENCE [LARGE SCALE GENOMIC DNA]</scope>
    <source>
        <strain evidence="1 2">W9323</strain>
    </source>
</reference>
<protein>
    <recommendedName>
        <fullName evidence="3">Lipoprotein</fullName>
    </recommendedName>
</protein>
<dbReference type="RefSeq" id="WP_173222064.1">
    <property type="nucleotide sequence ID" value="NZ_CP048104.1"/>
</dbReference>
<dbReference type="EMBL" id="CP048104">
    <property type="protein sequence ID" value="QKG84404.1"/>
    <property type="molecule type" value="Genomic_DNA"/>
</dbReference>
<keyword evidence="2" id="KW-1185">Reference proteome</keyword>
<evidence type="ECO:0000313" key="2">
    <source>
        <dbReference type="Proteomes" id="UP000503088"/>
    </source>
</evidence>
<proteinExistence type="predicted"/>
<dbReference type="PROSITE" id="PS51257">
    <property type="entry name" value="PROKAR_LIPOPROTEIN"/>
    <property type="match status" value="1"/>
</dbReference>
<evidence type="ECO:0008006" key="3">
    <source>
        <dbReference type="Google" id="ProtNLM"/>
    </source>
</evidence>
<evidence type="ECO:0000313" key="1">
    <source>
        <dbReference type="EMBL" id="QKG84404.1"/>
    </source>
</evidence>
<accession>A0A7D3XIC3</accession>
<name>A0A7D3XIC3_9BACL</name>
<dbReference type="AlphaFoldDB" id="A0A7D3XIC3"/>
<sequence>MLKKGWLLFLVFSILLVGSGCGLLSDDGKKEADKVNKSEETSDGVAEINFGDYPNDDNNWTVLNKRKHFGIDETFSFSVKFEEKIKTTRLKVRIIKMPGGRVLQEIISDERDPSSTKLKWKFTNSSDFHGFYETGDYKMEILRGSDLLAEGEFTITD</sequence>
<gene>
    <name evidence="1" type="ORF">GXN76_07870</name>
</gene>
<dbReference type="Proteomes" id="UP000503088">
    <property type="component" value="Chromosome"/>
</dbReference>